<protein>
    <recommendedName>
        <fullName evidence="3">Lipoprotein</fullName>
    </recommendedName>
</protein>
<name>A0A7X9RZ74_9BACT</name>
<dbReference type="AlphaFoldDB" id="A0A7X9RZ74"/>
<reference evidence="1 2" key="1">
    <citation type="submission" date="2020-04" db="EMBL/GenBank/DDBJ databases">
        <title>Flammeovirga sp. SR4, a novel species isolated from seawater.</title>
        <authorList>
            <person name="Wang X."/>
        </authorList>
    </citation>
    <scope>NUCLEOTIDE SEQUENCE [LARGE SCALE GENOMIC DNA]</scope>
    <source>
        <strain evidence="1 2">ATCC 23126</strain>
    </source>
</reference>
<evidence type="ECO:0000313" key="1">
    <source>
        <dbReference type="EMBL" id="NME71507.1"/>
    </source>
</evidence>
<organism evidence="1 2">
    <name type="scientific">Flammeovirga aprica JL-4</name>
    <dbReference type="NCBI Taxonomy" id="694437"/>
    <lineage>
        <taxon>Bacteria</taxon>
        <taxon>Pseudomonadati</taxon>
        <taxon>Bacteroidota</taxon>
        <taxon>Cytophagia</taxon>
        <taxon>Cytophagales</taxon>
        <taxon>Flammeovirgaceae</taxon>
        <taxon>Flammeovirga</taxon>
    </lineage>
</organism>
<keyword evidence="2" id="KW-1185">Reference proteome</keyword>
<comment type="caution">
    <text evidence="1">The sequence shown here is derived from an EMBL/GenBank/DDBJ whole genome shotgun (WGS) entry which is preliminary data.</text>
</comment>
<gene>
    <name evidence="1" type="ORF">HHU12_26305</name>
</gene>
<evidence type="ECO:0000313" key="2">
    <source>
        <dbReference type="Proteomes" id="UP000576082"/>
    </source>
</evidence>
<sequence length="146" mass="16592">MKTSQKFSLKIKLFFSQTSLGLLAILFLSSLSCDKDKFIVKGRDTLLHPFSGIGIVRESDADTLDIWYTSATNQKGVNEILHSVITSDTVIGFYESWVSYEYGTWNSFPDKRFTPDYAEGGDHYFKICNRGKGSVFYFIVPYPDLP</sequence>
<dbReference type="PROSITE" id="PS51257">
    <property type="entry name" value="PROKAR_LIPOPROTEIN"/>
    <property type="match status" value="1"/>
</dbReference>
<dbReference type="EMBL" id="JABANE010000101">
    <property type="protein sequence ID" value="NME71507.1"/>
    <property type="molecule type" value="Genomic_DNA"/>
</dbReference>
<proteinExistence type="predicted"/>
<evidence type="ECO:0008006" key="3">
    <source>
        <dbReference type="Google" id="ProtNLM"/>
    </source>
</evidence>
<dbReference type="Proteomes" id="UP000576082">
    <property type="component" value="Unassembled WGS sequence"/>
</dbReference>
<accession>A0A7X9RZ74</accession>
<dbReference type="RefSeq" id="WP_169659723.1">
    <property type="nucleotide sequence ID" value="NZ_JABANE010000101.1"/>
</dbReference>